<accession>A0ACB8RAB0</accession>
<keyword evidence="2" id="KW-1185">Reference proteome</keyword>
<gene>
    <name evidence="1" type="ORF">FA95DRAFT_792933</name>
</gene>
<reference evidence="1" key="2">
    <citation type="journal article" date="2022" name="New Phytol.">
        <title>Evolutionary transition to the ectomycorrhizal habit in the genomes of a hyperdiverse lineage of mushroom-forming fungi.</title>
        <authorList>
            <person name="Looney B."/>
            <person name="Miyauchi S."/>
            <person name="Morin E."/>
            <person name="Drula E."/>
            <person name="Courty P.E."/>
            <person name="Kohler A."/>
            <person name="Kuo A."/>
            <person name="LaButti K."/>
            <person name="Pangilinan J."/>
            <person name="Lipzen A."/>
            <person name="Riley R."/>
            <person name="Andreopoulos W."/>
            <person name="He G."/>
            <person name="Johnson J."/>
            <person name="Nolan M."/>
            <person name="Tritt A."/>
            <person name="Barry K.W."/>
            <person name="Grigoriev I.V."/>
            <person name="Nagy L.G."/>
            <person name="Hibbett D."/>
            <person name="Henrissat B."/>
            <person name="Matheny P.B."/>
            <person name="Labbe J."/>
            <person name="Martin F.M."/>
        </authorList>
    </citation>
    <scope>NUCLEOTIDE SEQUENCE</scope>
    <source>
        <strain evidence="1">FP105234-sp</strain>
    </source>
</reference>
<reference evidence="1" key="1">
    <citation type="submission" date="2021-02" db="EMBL/GenBank/DDBJ databases">
        <authorList>
            <consortium name="DOE Joint Genome Institute"/>
            <person name="Ahrendt S."/>
            <person name="Looney B.P."/>
            <person name="Miyauchi S."/>
            <person name="Morin E."/>
            <person name="Drula E."/>
            <person name="Courty P.E."/>
            <person name="Chicoki N."/>
            <person name="Fauchery L."/>
            <person name="Kohler A."/>
            <person name="Kuo A."/>
            <person name="Labutti K."/>
            <person name="Pangilinan J."/>
            <person name="Lipzen A."/>
            <person name="Riley R."/>
            <person name="Andreopoulos W."/>
            <person name="He G."/>
            <person name="Johnson J."/>
            <person name="Barry K.W."/>
            <person name="Grigoriev I.V."/>
            <person name="Nagy L."/>
            <person name="Hibbett D."/>
            <person name="Henrissat B."/>
            <person name="Matheny P.B."/>
            <person name="Labbe J."/>
            <person name="Martin F."/>
        </authorList>
    </citation>
    <scope>NUCLEOTIDE SEQUENCE</scope>
    <source>
        <strain evidence="1">FP105234-sp</strain>
    </source>
</reference>
<comment type="caution">
    <text evidence="1">The sequence shown here is derived from an EMBL/GenBank/DDBJ whole genome shotgun (WGS) entry which is preliminary data.</text>
</comment>
<sequence>MLTHTAPSGGAMMDALNSMFNGWLGMGPVVPPRHPPGSLAATASVAFNKFARFENTPRPSPLSSLLARFSTRPILPSFASPTYRAFAEARCEVESQEQWVPLSLAIGEDALAILGVGGMKQTDPALTLVRLDDPPKEDRYSSWGIDVPIGISRRSSNLALDESRRRVFVADSWRIKSYRWAKTGEESLPRHTLSSIGYGGQLVLREGGSKLLRLGTGGLAVWNLAEQPTHGPKGKSTIGGKYGEYDDPVLSDRFDEENLEYSKGSPPSMTVKGTVMADIQHWRDHPSKPNEALVTHRKRWTVSGIDIVTQQIVRHYVGHGGEVSGIITSPDDPHSFLTTSYDGCVKFYDSRAPAPSLAILHNEESVKSALYELFDGQPYVIIGGTGSQQVKVWDVRARAPLYELSTGNNVVNALAWDRKRQTLYAATDCPWMDRIGYHHGYRPARFRTEEQENQARDAKRKKREEARKKRREERLKEPVKEPDDSDDEGNWEDEQDSDDDSYSDSYSESESEESEGDPEDRRCWPEDAWHFETSFGHPLDCGYPRMFRYKFRPDPDVTKLPEYGDGRITDPDDPYGMMF</sequence>
<dbReference type="Proteomes" id="UP000814033">
    <property type="component" value="Unassembled WGS sequence"/>
</dbReference>
<evidence type="ECO:0000313" key="2">
    <source>
        <dbReference type="Proteomes" id="UP000814033"/>
    </source>
</evidence>
<organism evidence="1 2">
    <name type="scientific">Auriscalpium vulgare</name>
    <dbReference type="NCBI Taxonomy" id="40419"/>
    <lineage>
        <taxon>Eukaryota</taxon>
        <taxon>Fungi</taxon>
        <taxon>Dikarya</taxon>
        <taxon>Basidiomycota</taxon>
        <taxon>Agaricomycotina</taxon>
        <taxon>Agaricomycetes</taxon>
        <taxon>Russulales</taxon>
        <taxon>Auriscalpiaceae</taxon>
        <taxon>Auriscalpium</taxon>
    </lineage>
</organism>
<evidence type="ECO:0000313" key="1">
    <source>
        <dbReference type="EMBL" id="KAI0040948.1"/>
    </source>
</evidence>
<name>A0ACB8RAB0_9AGAM</name>
<protein>
    <submittedName>
        <fullName evidence="1">Uncharacterized protein</fullName>
    </submittedName>
</protein>
<dbReference type="EMBL" id="MU276156">
    <property type="protein sequence ID" value="KAI0040948.1"/>
    <property type="molecule type" value="Genomic_DNA"/>
</dbReference>
<proteinExistence type="predicted"/>